<dbReference type="PROSITE" id="PS51186">
    <property type="entry name" value="GNAT"/>
    <property type="match status" value="1"/>
</dbReference>
<dbReference type="Gene3D" id="3.40.630.30">
    <property type="match status" value="1"/>
</dbReference>
<dbReference type="PANTHER" id="PTHR43877">
    <property type="entry name" value="AMINOALKYLPHOSPHONATE N-ACETYLTRANSFERASE-RELATED-RELATED"/>
    <property type="match status" value="1"/>
</dbReference>
<keyword evidence="4" id="KW-0687">Ribonucleoprotein</keyword>
<dbReference type="RefSeq" id="WP_241415022.1">
    <property type="nucleotide sequence ID" value="NZ_JABSWW010000001.1"/>
</dbReference>
<dbReference type="Pfam" id="PF00583">
    <property type="entry name" value="Acetyltransf_1"/>
    <property type="match status" value="1"/>
</dbReference>
<evidence type="ECO:0000313" key="4">
    <source>
        <dbReference type="EMBL" id="NRT87938.1"/>
    </source>
</evidence>
<organism evidence="4 5">
    <name type="scientific">Clostridium beijerinckii</name>
    <name type="common">Clostridium MP</name>
    <dbReference type="NCBI Taxonomy" id="1520"/>
    <lineage>
        <taxon>Bacteria</taxon>
        <taxon>Bacillati</taxon>
        <taxon>Bacillota</taxon>
        <taxon>Clostridia</taxon>
        <taxon>Eubacteriales</taxon>
        <taxon>Clostridiaceae</taxon>
        <taxon>Clostridium</taxon>
    </lineage>
</organism>
<keyword evidence="2" id="KW-0012">Acyltransferase</keyword>
<evidence type="ECO:0000256" key="2">
    <source>
        <dbReference type="ARBA" id="ARBA00023315"/>
    </source>
</evidence>
<dbReference type="SUPFAM" id="SSF55729">
    <property type="entry name" value="Acyl-CoA N-acyltransferases (Nat)"/>
    <property type="match status" value="1"/>
</dbReference>
<dbReference type="InterPro" id="IPR050832">
    <property type="entry name" value="Bact_Acetyltransf"/>
</dbReference>
<dbReference type="InterPro" id="IPR016181">
    <property type="entry name" value="Acyl_CoA_acyltransferase"/>
</dbReference>
<reference evidence="4" key="1">
    <citation type="submission" date="2020-05" db="EMBL/GenBank/DDBJ databases">
        <authorList>
            <person name="Brown S."/>
            <person name="Huntemann M."/>
            <person name="Clum A."/>
            <person name="Spunde A."/>
            <person name="Palaniappan K."/>
            <person name="Ritter S."/>
            <person name="Mikhailova N."/>
            <person name="Chen I.-M."/>
            <person name="Stamatis D."/>
            <person name="Reddy T."/>
            <person name="O'Malley R."/>
            <person name="Daum C."/>
            <person name="Shapiro N."/>
            <person name="Ivanova N."/>
            <person name="Kyrpides N."/>
            <person name="Woyke T."/>
        </authorList>
    </citation>
    <scope>NUCLEOTIDE SEQUENCE</scope>
    <source>
        <strain evidence="4">DJ080</strain>
    </source>
</reference>
<dbReference type="Proteomes" id="UP001193748">
    <property type="component" value="Unassembled WGS sequence"/>
</dbReference>
<dbReference type="EMBL" id="JABSWW010000001">
    <property type="protein sequence ID" value="NRT87938.1"/>
    <property type="molecule type" value="Genomic_DNA"/>
</dbReference>
<gene>
    <name evidence="4" type="ORF">B0H41_001617</name>
</gene>
<name>A0AAX0B0P4_CLOBE</name>
<accession>A0AAX0B0P4</accession>
<dbReference type="GO" id="GO:0005840">
    <property type="term" value="C:ribosome"/>
    <property type="evidence" value="ECO:0007669"/>
    <property type="project" value="UniProtKB-KW"/>
</dbReference>
<evidence type="ECO:0000256" key="1">
    <source>
        <dbReference type="ARBA" id="ARBA00022679"/>
    </source>
</evidence>
<protein>
    <submittedName>
        <fullName evidence="4">Ribosomal protein S18 acetylase RimI-like enzyme</fullName>
    </submittedName>
</protein>
<evidence type="ECO:0000259" key="3">
    <source>
        <dbReference type="PROSITE" id="PS51186"/>
    </source>
</evidence>
<comment type="caution">
    <text evidence="4">The sequence shown here is derived from an EMBL/GenBank/DDBJ whole genome shotgun (WGS) entry which is preliminary data.</text>
</comment>
<feature type="domain" description="N-acetyltransferase" evidence="3">
    <location>
        <begin position="4"/>
        <end position="161"/>
    </location>
</feature>
<proteinExistence type="predicted"/>
<dbReference type="CDD" id="cd04301">
    <property type="entry name" value="NAT_SF"/>
    <property type="match status" value="1"/>
</dbReference>
<dbReference type="AlphaFoldDB" id="A0AAX0B0P4"/>
<evidence type="ECO:0000313" key="5">
    <source>
        <dbReference type="Proteomes" id="UP001193748"/>
    </source>
</evidence>
<dbReference type="PANTHER" id="PTHR43877:SF2">
    <property type="entry name" value="AMINOALKYLPHOSPHONATE N-ACETYLTRANSFERASE-RELATED"/>
    <property type="match status" value="1"/>
</dbReference>
<dbReference type="GO" id="GO:0016747">
    <property type="term" value="F:acyltransferase activity, transferring groups other than amino-acyl groups"/>
    <property type="evidence" value="ECO:0007669"/>
    <property type="project" value="InterPro"/>
</dbReference>
<keyword evidence="4" id="KW-0689">Ribosomal protein</keyword>
<reference evidence="4" key="2">
    <citation type="journal article" date="2022" name="Nat. Biotechnol.">
        <title>Carbon-negative production of acetone and isopropanol by gas fermentation at industrial pilot scale.</title>
        <authorList>
            <person name="Liew F.E."/>
            <person name="Nogle R."/>
            <person name="Abdalla T."/>
            <person name="Rasor B.J."/>
            <person name="Canter C."/>
            <person name="Jensen R.O."/>
            <person name="Wang L."/>
            <person name="Strutz J."/>
            <person name="Chirania P."/>
            <person name="De Tissera S."/>
            <person name="Mueller A.P."/>
            <person name="Ruan Z."/>
            <person name="Gao A."/>
            <person name="Tran L."/>
            <person name="Engle N.L."/>
            <person name="Bromley J.C."/>
            <person name="Daniell J."/>
            <person name="Conrado R."/>
            <person name="Tschaplinski T.J."/>
            <person name="Giannone R.J."/>
            <person name="Hettich R.L."/>
            <person name="Karim A.S."/>
            <person name="Simpson S.D."/>
            <person name="Brown S.D."/>
            <person name="Leang C."/>
            <person name="Jewett M.C."/>
            <person name="Kopke M."/>
        </authorList>
    </citation>
    <scope>NUCLEOTIDE SEQUENCE</scope>
    <source>
        <strain evidence="4">DJ080</strain>
    </source>
</reference>
<sequence>MENIKIKKADLEDLELVGNLFNKYRIFYGQDSNLESSKKFIEERMIHNESVIFIIMKDSIIPLGFVQLYPSFSSVSMKRIWILNDLYVEESARKKGIGKSLMNKAKEFAFETGAKGLTLSTAIDNTTAQKLYEQSGYKRNEMFYHYSYFFNKQTKMYSSLISVLRSCFNFIFNI</sequence>
<keyword evidence="1" id="KW-0808">Transferase</keyword>
<dbReference type="InterPro" id="IPR000182">
    <property type="entry name" value="GNAT_dom"/>
</dbReference>